<organism evidence="2 3">
    <name type="scientific">Rhodoferax lacus</name>
    <dbReference type="NCBI Taxonomy" id="2184758"/>
    <lineage>
        <taxon>Bacteria</taxon>
        <taxon>Pseudomonadati</taxon>
        <taxon>Pseudomonadota</taxon>
        <taxon>Betaproteobacteria</taxon>
        <taxon>Burkholderiales</taxon>
        <taxon>Comamonadaceae</taxon>
        <taxon>Rhodoferax</taxon>
    </lineage>
</organism>
<gene>
    <name evidence="2" type="ORF">DIC66_11205</name>
</gene>
<sequence>MTEFLSSVPGAVLVAILSWWLGTGAILWLVRLPARLFKRSMAALTFLALLSTISTAWSMRHATMAASYVGFVSVIVMWGWHEMAFLSGWITGPRRIAQESSAHGVRRFYLAVQALLHHEIGLLLNMGFLMLLQWGNVNHVALCTFALLWCMRVSSKLNLFFGVPHVGDQYLPAHLAYMGSYFRRSAVTACFYLTISLSAGTWVWLVLEAQRNTVTITTGWVLLASLLGLAIVEHLLMVFALPLQRLWGWAMRQRGELPSPLPTTLPTTRPSQPDSL</sequence>
<feature type="transmembrane region" description="Helical" evidence="1">
    <location>
        <begin position="219"/>
        <end position="243"/>
    </location>
</feature>
<dbReference type="InterPro" id="IPR017496">
    <property type="entry name" value="Photo_alph_chp2"/>
</dbReference>
<feature type="transmembrane region" description="Helical" evidence="1">
    <location>
        <begin position="108"/>
        <end position="128"/>
    </location>
</feature>
<accession>A0A3E1RCF7</accession>
<dbReference type="AlphaFoldDB" id="A0A3E1RCF7"/>
<comment type="caution">
    <text evidence="2">The sequence shown here is derived from an EMBL/GenBank/DDBJ whole genome shotgun (WGS) entry which is preliminary data.</text>
</comment>
<dbReference type="Pfam" id="PF12291">
    <property type="entry name" value="DUF3623"/>
    <property type="match status" value="1"/>
</dbReference>
<reference evidence="2 3" key="1">
    <citation type="submission" date="2018-05" db="EMBL/GenBank/DDBJ databases">
        <title>Rhodoferax soyangensis sp.nov., isolated from an oligotrophic freshwater lake.</title>
        <authorList>
            <person name="Park M."/>
        </authorList>
    </citation>
    <scope>NUCLEOTIDE SEQUENCE [LARGE SCALE GENOMIC DNA]</scope>
    <source>
        <strain evidence="2 3">IMCC26218</strain>
    </source>
</reference>
<keyword evidence="3" id="KW-1185">Reference proteome</keyword>
<feature type="transmembrane region" description="Helical" evidence="1">
    <location>
        <begin position="12"/>
        <end position="30"/>
    </location>
</feature>
<evidence type="ECO:0000313" key="3">
    <source>
        <dbReference type="Proteomes" id="UP000260665"/>
    </source>
</evidence>
<keyword evidence="1" id="KW-1133">Transmembrane helix</keyword>
<feature type="transmembrane region" description="Helical" evidence="1">
    <location>
        <begin position="186"/>
        <end position="207"/>
    </location>
</feature>
<dbReference type="Proteomes" id="UP000260665">
    <property type="component" value="Unassembled WGS sequence"/>
</dbReference>
<dbReference type="NCBIfam" id="TIGR03055">
    <property type="entry name" value="photo_alph_chp2"/>
    <property type="match status" value="1"/>
</dbReference>
<dbReference type="OrthoDB" id="152369at2"/>
<feature type="transmembrane region" description="Helical" evidence="1">
    <location>
        <begin position="65"/>
        <end position="87"/>
    </location>
</feature>
<evidence type="ECO:0000256" key="1">
    <source>
        <dbReference type="SAM" id="Phobius"/>
    </source>
</evidence>
<keyword evidence="1" id="KW-0812">Transmembrane</keyword>
<proteinExistence type="predicted"/>
<dbReference type="RefSeq" id="WP_117177134.1">
    <property type="nucleotide sequence ID" value="NZ_QFZK01000005.1"/>
</dbReference>
<keyword evidence="1" id="KW-0472">Membrane</keyword>
<evidence type="ECO:0000313" key="2">
    <source>
        <dbReference type="EMBL" id="RFO97045.1"/>
    </source>
</evidence>
<feature type="transmembrane region" description="Helical" evidence="1">
    <location>
        <begin position="42"/>
        <end position="59"/>
    </location>
</feature>
<protein>
    <submittedName>
        <fullName evidence="2">DUF3623 domain-containing protein</fullName>
    </submittedName>
</protein>
<dbReference type="EMBL" id="QFZK01000005">
    <property type="protein sequence ID" value="RFO97045.1"/>
    <property type="molecule type" value="Genomic_DNA"/>
</dbReference>
<name>A0A3E1RCF7_9BURK</name>